<dbReference type="Pfam" id="PF00561">
    <property type="entry name" value="Abhydrolase_1"/>
    <property type="match status" value="1"/>
</dbReference>
<reference evidence="7" key="1">
    <citation type="submission" date="2017-04" db="EMBL/GenBank/DDBJ databases">
        <authorList>
            <person name="Varghese N."/>
            <person name="Submissions S."/>
        </authorList>
    </citation>
    <scope>NUCLEOTIDE SEQUENCE [LARGE SCALE GENOMIC DNA]</scope>
    <source>
        <strain evidence="7">DSM 4125</strain>
    </source>
</reference>
<accession>A0A1X7JN92</accession>
<protein>
    <submittedName>
        <fullName evidence="6">Proline iminopeptidase</fullName>
    </submittedName>
</protein>
<dbReference type="STRING" id="1028.SAMN05661096_01838"/>
<dbReference type="InterPro" id="IPR002410">
    <property type="entry name" value="Peptidase_S33"/>
</dbReference>
<feature type="active site" evidence="4">
    <location>
        <position position="263"/>
    </location>
</feature>
<dbReference type="PANTHER" id="PTHR43798">
    <property type="entry name" value="MONOACYLGLYCEROL LIPASE"/>
    <property type="match status" value="1"/>
</dbReference>
<proteinExistence type="inferred from homology"/>
<dbReference type="GO" id="GO:0008233">
    <property type="term" value="F:peptidase activity"/>
    <property type="evidence" value="ECO:0007669"/>
    <property type="project" value="InterPro"/>
</dbReference>
<dbReference type="PRINTS" id="PR00793">
    <property type="entry name" value="PROAMNOPTASE"/>
</dbReference>
<dbReference type="InterPro" id="IPR029058">
    <property type="entry name" value="AB_hydrolase_fold"/>
</dbReference>
<dbReference type="NCBIfam" id="TIGR01250">
    <property type="entry name" value="pro_imino_pep_2"/>
    <property type="match status" value="1"/>
</dbReference>
<evidence type="ECO:0000313" key="6">
    <source>
        <dbReference type="EMBL" id="SMG29435.1"/>
    </source>
</evidence>
<organism evidence="6 7">
    <name type="scientific">Marivirga sericea</name>
    <dbReference type="NCBI Taxonomy" id="1028"/>
    <lineage>
        <taxon>Bacteria</taxon>
        <taxon>Pseudomonadati</taxon>
        <taxon>Bacteroidota</taxon>
        <taxon>Cytophagia</taxon>
        <taxon>Cytophagales</taxon>
        <taxon>Marivirgaceae</taxon>
        <taxon>Marivirga</taxon>
    </lineage>
</organism>
<comment type="similarity">
    <text evidence="1 3">Belongs to the peptidase S33 family.</text>
</comment>
<gene>
    <name evidence="6" type="ORF">SAMN05661096_01838</name>
</gene>
<feature type="active site" description="Nucleophile" evidence="4">
    <location>
        <position position="125"/>
    </location>
</feature>
<dbReference type="PRINTS" id="PR00111">
    <property type="entry name" value="ABHYDROLASE"/>
</dbReference>
<dbReference type="Gene3D" id="3.40.50.1820">
    <property type="entry name" value="alpha/beta hydrolase"/>
    <property type="match status" value="1"/>
</dbReference>
<dbReference type="InterPro" id="IPR000073">
    <property type="entry name" value="AB_hydrolase_1"/>
</dbReference>
<dbReference type="PIRSF" id="PIRSF005539">
    <property type="entry name" value="Pept_S33_TRI_F1"/>
    <property type="match status" value="1"/>
</dbReference>
<keyword evidence="7" id="KW-1185">Reference proteome</keyword>
<dbReference type="InterPro" id="IPR050266">
    <property type="entry name" value="AB_hydrolase_sf"/>
</dbReference>
<evidence type="ECO:0000313" key="7">
    <source>
        <dbReference type="Proteomes" id="UP000193804"/>
    </source>
</evidence>
<dbReference type="SUPFAM" id="SSF53474">
    <property type="entry name" value="alpha/beta-Hydrolases"/>
    <property type="match status" value="1"/>
</dbReference>
<name>A0A1X7JN92_9BACT</name>
<dbReference type="PROSITE" id="PS51257">
    <property type="entry name" value="PROKAR_LIPOPROTEIN"/>
    <property type="match status" value="1"/>
</dbReference>
<evidence type="ECO:0000256" key="1">
    <source>
        <dbReference type="ARBA" id="ARBA00010088"/>
    </source>
</evidence>
<dbReference type="OrthoDB" id="9796770at2"/>
<dbReference type="GO" id="GO:0006508">
    <property type="term" value="P:proteolysis"/>
    <property type="evidence" value="ECO:0007669"/>
    <property type="project" value="InterPro"/>
</dbReference>
<dbReference type="EMBL" id="FXAW01000003">
    <property type="protein sequence ID" value="SMG29435.1"/>
    <property type="molecule type" value="Genomic_DNA"/>
</dbReference>
<dbReference type="RefSeq" id="WP_085516753.1">
    <property type="nucleotide sequence ID" value="NZ_FXAW01000003.1"/>
</dbReference>
<sequence length="312" mass="35359">MKIYLAALSLFLFFSCQTKESEDQLSAHEGKIQVEGGELWYKVMGKGDGIPILTLHGGPGGTHRYFYKLSPQNEDRKVILFDQLGSGRSDYHTDTTLMTVDHFVNQVKAVVDHLKLEDFYLLGQSWGGALAVEYYMHHPEGIEGLILTSPLISTPRWEADADTLVTELPDSLQKIVLEANKTGEYDTPEYDKANSYYWSQFGMRTSKKSHPMDTVEVSGNSVIYNYMWGPSEFRCTGTLKDFDRTASLSEIEVPVLFLTGEFDEARPETIKYFNSLVPNSRFEVVPASGHSTLNDNPEDYNRFIKDFLSNQK</sequence>
<feature type="domain" description="AB hydrolase-1" evidence="5">
    <location>
        <begin position="51"/>
        <end position="296"/>
    </location>
</feature>
<evidence type="ECO:0000256" key="3">
    <source>
        <dbReference type="PIRNR" id="PIRNR005539"/>
    </source>
</evidence>
<feature type="active site" description="Proton donor" evidence="4">
    <location>
        <position position="290"/>
    </location>
</feature>
<dbReference type="InterPro" id="IPR005945">
    <property type="entry name" value="Pro_imino_pep"/>
</dbReference>
<dbReference type="Proteomes" id="UP000193804">
    <property type="component" value="Unassembled WGS sequence"/>
</dbReference>
<evidence type="ECO:0000256" key="2">
    <source>
        <dbReference type="ARBA" id="ARBA00022801"/>
    </source>
</evidence>
<dbReference type="AlphaFoldDB" id="A0A1X7JN92"/>
<keyword evidence="2 3" id="KW-0378">Hydrolase</keyword>
<evidence type="ECO:0000259" key="5">
    <source>
        <dbReference type="Pfam" id="PF00561"/>
    </source>
</evidence>
<evidence type="ECO:0000256" key="4">
    <source>
        <dbReference type="PIRSR" id="PIRSR005539-1"/>
    </source>
</evidence>